<evidence type="ECO:0000256" key="2">
    <source>
        <dbReference type="ARBA" id="ARBA00023125"/>
    </source>
</evidence>
<dbReference type="AlphaFoldDB" id="A0A918M791"/>
<dbReference type="PANTHER" id="PTHR46796:SF2">
    <property type="entry name" value="TRANSCRIPTIONAL REGULATORY PROTEIN"/>
    <property type="match status" value="1"/>
</dbReference>
<gene>
    <name evidence="6" type="ORF">GCM10010274_61120</name>
</gene>
<dbReference type="PROSITE" id="PS01124">
    <property type="entry name" value="HTH_ARAC_FAMILY_2"/>
    <property type="match status" value="1"/>
</dbReference>
<feature type="transmembrane region" description="Helical" evidence="4">
    <location>
        <begin position="20"/>
        <end position="38"/>
    </location>
</feature>
<dbReference type="Pfam" id="PF02311">
    <property type="entry name" value="AraC_binding"/>
    <property type="match status" value="1"/>
</dbReference>
<evidence type="ECO:0000256" key="1">
    <source>
        <dbReference type="ARBA" id="ARBA00023015"/>
    </source>
</evidence>
<keyword evidence="4" id="KW-0812">Transmembrane</keyword>
<dbReference type="Gene3D" id="1.10.10.60">
    <property type="entry name" value="Homeodomain-like"/>
    <property type="match status" value="2"/>
</dbReference>
<keyword evidence="7" id="KW-1185">Reference proteome</keyword>
<protein>
    <submittedName>
        <fullName evidence="6">AraC family transcriptional regulator</fullName>
    </submittedName>
</protein>
<dbReference type="SUPFAM" id="SSF46689">
    <property type="entry name" value="Homeodomain-like"/>
    <property type="match status" value="2"/>
</dbReference>
<keyword evidence="3" id="KW-0804">Transcription</keyword>
<dbReference type="InterPro" id="IPR037923">
    <property type="entry name" value="HTH-like"/>
</dbReference>
<accession>A0A918M791</accession>
<evidence type="ECO:0000256" key="3">
    <source>
        <dbReference type="ARBA" id="ARBA00023163"/>
    </source>
</evidence>
<evidence type="ECO:0000313" key="6">
    <source>
        <dbReference type="EMBL" id="GGU64171.1"/>
    </source>
</evidence>
<dbReference type="InterPro" id="IPR018060">
    <property type="entry name" value="HTH_AraC"/>
</dbReference>
<evidence type="ECO:0000256" key="4">
    <source>
        <dbReference type="SAM" id="Phobius"/>
    </source>
</evidence>
<feature type="domain" description="HTH araC/xylS-type" evidence="5">
    <location>
        <begin position="220"/>
        <end position="317"/>
    </location>
</feature>
<dbReference type="InterPro" id="IPR050204">
    <property type="entry name" value="AraC_XylS_family_regulators"/>
</dbReference>
<evidence type="ECO:0000259" key="5">
    <source>
        <dbReference type="PROSITE" id="PS01124"/>
    </source>
</evidence>
<keyword evidence="1" id="KW-0805">Transcription regulation</keyword>
<sequence length="326" mass="35764">MSERTGGSPAVAVDPAVAEVPPVVEAVAVVVVVGVVVMRRCSRRPYRGVLYVVCMVTRQEVSAWRPPVAGVVEVFHAHFTEHRYPMHVHDAWTLLIVDSGAVRYDLNRHEHGTPRDTVSLLPPQVPHNGSPATAQGFRKRVLYLDLTHLDESFIGPAVDAPDLCDPVLRRRVGQLHTALAHRGDELEAQSRLALIGERLRAHLRPRLAAAPRTPDRGVAHGLRDLLDARLLQGLSLDEAARLVHAHPAHLVRAFSAAFGIAPHQYLTARRVDRARRLLLEGRPPGAVAAAAGFYDQSHLTRHFKRLVGVAPGHYARTARATAARAR</sequence>
<dbReference type="InterPro" id="IPR009057">
    <property type="entry name" value="Homeodomain-like_sf"/>
</dbReference>
<reference evidence="6" key="2">
    <citation type="submission" date="2020-09" db="EMBL/GenBank/DDBJ databases">
        <authorList>
            <person name="Sun Q."/>
            <person name="Ohkuma M."/>
        </authorList>
    </citation>
    <scope>NUCLEOTIDE SEQUENCE</scope>
    <source>
        <strain evidence="6">JCM 4391</strain>
    </source>
</reference>
<dbReference type="GO" id="GO:0043565">
    <property type="term" value="F:sequence-specific DNA binding"/>
    <property type="evidence" value="ECO:0007669"/>
    <property type="project" value="InterPro"/>
</dbReference>
<comment type="caution">
    <text evidence="6">The sequence shown here is derived from an EMBL/GenBank/DDBJ whole genome shotgun (WGS) entry which is preliminary data.</text>
</comment>
<dbReference type="SUPFAM" id="SSF51215">
    <property type="entry name" value="Regulatory protein AraC"/>
    <property type="match status" value="1"/>
</dbReference>
<organism evidence="6 7">
    <name type="scientific">Streptomyces lavendofoliae</name>
    <dbReference type="NCBI Taxonomy" id="67314"/>
    <lineage>
        <taxon>Bacteria</taxon>
        <taxon>Bacillati</taxon>
        <taxon>Actinomycetota</taxon>
        <taxon>Actinomycetes</taxon>
        <taxon>Kitasatosporales</taxon>
        <taxon>Streptomycetaceae</taxon>
        <taxon>Streptomyces</taxon>
    </lineage>
</organism>
<dbReference type="SMART" id="SM00342">
    <property type="entry name" value="HTH_ARAC"/>
    <property type="match status" value="1"/>
</dbReference>
<dbReference type="EMBL" id="BMTP01000022">
    <property type="protein sequence ID" value="GGU64171.1"/>
    <property type="molecule type" value="Genomic_DNA"/>
</dbReference>
<evidence type="ECO:0000313" key="7">
    <source>
        <dbReference type="Proteomes" id="UP000636661"/>
    </source>
</evidence>
<dbReference type="InterPro" id="IPR003313">
    <property type="entry name" value="AraC-bd"/>
</dbReference>
<proteinExistence type="predicted"/>
<dbReference type="Proteomes" id="UP000636661">
    <property type="component" value="Unassembled WGS sequence"/>
</dbReference>
<keyword evidence="4" id="KW-0472">Membrane</keyword>
<keyword evidence="2" id="KW-0238">DNA-binding</keyword>
<dbReference type="PANTHER" id="PTHR46796">
    <property type="entry name" value="HTH-TYPE TRANSCRIPTIONAL ACTIVATOR RHAS-RELATED"/>
    <property type="match status" value="1"/>
</dbReference>
<keyword evidence="4" id="KW-1133">Transmembrane helix</keyword>
<dbReference type="Pfam" id="PF12833">
    <property type="entry name" value="HTH_18"/>
    <property type="match status" value="1"/>
</dbReference>
<name>A0A918M791_9ACTN</name>
<reference evidence="6" key="1">
    <citation type="journal article" date="2014" name="Int. J. Syst. Evol. Microbiol.">
        <title>Complete genome sequence of Corynebacterium casei LMG S-19264T (=DSM 44701T), isolated from a smear-ripened cheese.</title>
        <authorList>
            <consortium name="US DOE Joint Genome Institute (JGI-PGF)"/>
            <person name="Walter F."/>
            <person name="Albersmeier A."/>
            <person name="Kalinowski J."/>
            <person name="Ruckert C."/>
        </authorList>
    </citation>
    <scope>NUCLEOTIDE SEQUENCE</scope>
    <source>
        <strain evidence="6">JCM 4391</strain>
    </source>
</reference>
<dbReference type="GO" id="GO:0003700">
    <property type="term" value="F:DNA-binding transcription factor activity"/>
    <property type="evidence" value="ECO:0007669"/>
    <property type="project" value="InterPro"/>
</dbReference>